<protein>
    <submittedName>
        <fullName evidence="1">Uncharacterized protein</fullName>
    </submittedName>
</protein>
<gene>
    <name evidence="1" type="ORF">GCM10009836_71020</name>
</gene>
<comment type="caution">
    <text evidence="1">The sequence shown here is derived from an EMBL/GenBank/DDBJ whole genome shotgun (WGS) entry which is preliminary data.</text>
</comment>
<evidence type="ECO:0000313" key="1">
    <source>
        <dbReference type="EMBL" id="GAA1879438.1"/>
    </source>
</evidence>
<name>A0ABN2NR67_9PSEU</name>
<accession>A0ABN2NR67</accession>
<reference evidence="1 2" key="1">
    <citation type="journal article" date="2019" name="Int. J. Syst. Evol. Microbiol.">
        <title>The Global Catalogue of Microorganisms (GCM) 10K type strain sequencing project: providing services to taxonomists for standard genome sequencing and annotation.</title>
        <authorList>
            <consortium name="The Broad Institute Genomics Platform"/>
            <consortium name="The Broad Institute Genome Sequencing Center for Infectious Disease"/>
            <person name="Wu L."/>
            <person name="Ma J."/>
        </authorList>
    </citation>
    <scope>NUCLEOTIDE SEQUENCE [LARGE SCALE GENOMIC DNA]</scope>
    <source>
        <strain evidence="1 2">JCM 16009</strain>
    </source>
</reference>
<sequence length="62" mass="6693">MHYAAELERGFVLEIYPATAERSTGRLRLGLTVPASARLSEGEHELTDPDGRIVVVTVGRAG</sequence>
<dbReference type="EMBL" id="BAAAQK010000029">
    <property type="protein sequence ID" value="GAA1879438.1"/>
    <property type="molecule type" value="Genomic_DNA"/>
</dbReference>
<dbReference type="Proteomes" id="UP001500449">
    <property type="component" value="Unassembled WGS sequence"/>
</dbReference>
<keyword evidence="2" id="KW-1185">Reference proteome</keyword>
<proteinExistence type="predicted"/>
<evidence type="ECO:0000313" key="2">
    <source>
        <dbReference type="Proteomes" id="UP001500449"/>
    </source>
</evidence>
<organism evidence="1 2">
    <name type="scientific">Pseudonocardia ailaonensis</name>
    <dbReference type="NCBI Taxonomy" id="367279"/>
    <lineage>
        <taxon>Bacteria</taxon>
        <taxon>Bacillati</taxon>
        <taxon>Actinomycetota</taxon>
        <taxon>Actinomycetes</taxon>
        <taxon>Pseudonocardiales</taxon>
        <taxon>Pseudonocardiaceae</taxon>
        <taxon>Pseudonocardia</taxon>
    </lineage>
</organism>